<dbReference type="Gene3D" id="1.20.1640.10">
    <property type="entry name" value="Multidrug efflux transporter AcrB transmembrane domain"/>
    <property type="match status" value="2"/>
</dbReference>
<organism evidence="8 9">
    <name type="scientific">Neptunomonas antarctica</name>
    <dbReference type="NCBI Taxonomy" id="619304"/>
    <lineage>
        <taxon>Bacteria</taxon>
        <taxon>Pseudomonadati</taxon>
        <taxon>Pseudomonadota</taxon>
        <taxon>Gammaproteobacteria</taxon>
        <taxon>Oceanospirillales</taxon>
        <taxon>Oceanospirillaceae</taxon>
        <taxon>Neptunomonas</taxon>
    </lineage>
</organism>
<dbReference type="PANTHER" id="PTHR33406:SF13">
    <property type="entry name" value="MEMBRANE PROTEIN YDFJ"/>
    <property type="match status" value="1"/>
</dbReference>
<dbReference type="SUPFAM" id="SSF82866">
    <property type="entry name" value="Multidrug efflux transporter AcrB transmembrane domain"/>
    <property type="match status" value="2"/>
</dbReference>
<reference evidence="9" key="1">
    <citation type="submission" date="2017-01" db="EMBL/GenBank/DDBJ databases">
        <authorList>
            <person name="Varghese N."/>
            <person name="Submissions S."/>
        </authorList>
    </citation>
    <scope>NUCLEOTIDE SEQUENCE [LARGE SCALE GENOMIC DNA]</scope>
    <source>
        <strain evidence="9">DSM 22306</strain>
    </source>
</reference>
<dbReference type="Proteomes" id="UP000185999">
    <property type="component" value="Unassembled WGS sequence"/>
</dbReference>
<evidence type="ECO:0000256" key="5">
    <source>
        <dbReference type="ARBA" id="ARBA00023136"/>
    </source>
</evidence>
<keyword evidence="9" id="KW-1185">Reference proteome</keyword>
<evidence type="ECO:0000256" key="3">
    <source>
        <dbReference type="ARBA" id="ARBA00022692"/>
    </source>
</evidence>
<keyword evidence="2" id="KW-1003">Cell membrane</keyword>
<feature type="transmembrane region" description="Helical" evidence="6">
    <location>
        <begin position="725"/>
        <end position="746"/>
    </location>
</feature>
<feature type="domain" description="Membrane transport protein MMPL" evidence="7">
    <location>
        <begin position="196"/>
        <end position="321"/>
    </location>
</feature>
<feature type="transmembrane region" description="Helical" evidence="6">
    <location>
        <begin position="304"/>
        <end position="324"/>
    </location>
</feature>
<comment type="subcellular location">
    <subcellularLocation>
        <location evidence="1">Cell membrane</location>
        <topology evidence="1">Multi-pass membrane protein</topology>
    </subcellularLocation>
</comment>
<dbReference type="PANTHER" id="PTHR33406">
    <property type="entry name" value="MEMBRANE PROTEIN MJ1562-RELATED"/>
    <property type="match status" value="1"/>
</dbReference>
<dbReference type="STRING" id="619304.SAMN05421760_10189"/>
<gene>
    <name evidence="8" type="ORF">SAMN05421760_10189</name>
</gene>
<feature type="transmembrane region" description="Helical" evidence="6">
    <location>
        <begin position="336"/>
        <end position="356"/>
    </location>
</feature>
<keyword evidence="4 6" id="KW-1133">Transmembrane helix</keyword>
<feature type="transmembrane region" description="Helical" evidence="6">
    <location>
        <begin position="752"/>
        <end position="771"/>
    </location>
</feature>
<keyword evidence="5 6" id="KW-0472">Membrane</keyword>
<evidence type="ECO:0000313" key="8">
    <source>
        <dbReference type="EMBL" id="SIS40228.1"/>
    </source>
</evidence>
<feature type="transmembrane region" description="Helical" evidence="6">
    <location>
        <begin position="277"/>
        <end position="298"/>
    </location>
</feature>
<evidence type="ECO:0000256" key="2">
    <source>
        <dbReference type="ARBA" id="ARBA00022475"/>
    </source>
</evidence>
<keyword evidence="3 6" id="KW-0812">Transmembrane</keyword>
<protein>
    <submittedName>
        <fullName evidence="8">Predicted exporter</fullName>
    </submittedName>
</protein>
<feature type="transmembrane region" description="Helical" evidence="6">
    <location>
        <begin position="674"/>
        <end position="692"/>
    </location>
</feature>
<evidence type="ECO:0000313" key="9">
    <source>
        <dbReference type="Proteomes" id="UP000185999"/>
    </source>
</evidence>
<proteinExistence type="predicted"/>
<dbReference type="Pfam" id="PF03176">
    <property type="entry name" value="MMPL"/>
    <property type="match status" value="1"/>
</dbReference>
<dbReference type="GO" id="GO:0005886">
    <property type="term" value="C:plasma membrane"/>
    <property type="evidence" value="ECO:0007669"/>
    <property type="project" value="UniProtKB-SubCell"/>
</dbReference>
<evidence type="ECO:0000256" key="1">
    <source>
        <dbReference type="ARBA" id="ARBA00004651"/>
    </source>
</evidence>
<dbReference type="RefSeq" id="WP_054339722.1">
    <property type="nucleotide sequence ID" value="NZ_FTOE01000001.1"/>
</dbReference>
<evidence type="ECO:0000256" key="4">
    <source>
        <dbReference type="ARBA" id="ARBA00022989"/>
    </source>
</evidence>
<feature type="transmembrane region" description="Helical" evidence="6">
    <location>
        <begin position="698"/>
        <end position="718"/>
    </location>
</feature>
<evidence type="ECO:0000256" key="6">
    <source>
        <dbReference type="SAM" id="Phobius"/>
    </source>
</evidence>
<dbReference type="InterPro" id="IPR004869">
    <property type="entry name" value="MMPL_dom"/>
</dbReference>
<dbReference type="AlphaFoldDB" id="A0A1N7IT01"/>
<feature type="transmembrane region" description="Helical" evidence="6">
    <location>
        <begin position="419"/>
        <end position="437"/>
    </location>
</feature>
<feature type="transmembrane region" description="Helical" evidence="6">
    <location>
        <begin position="368"/>
        <end position="391"/>
    </location>
</feature>
<dbReference type="InterPro" id="IPR050545">
    <property type="entry name" value="Mycobact_MmpL"/>
</dbReference>
<accession>A0A1N7IT01</accession>
<feature type="transmembrane region" description="Helical" evidence="6">
    <location>
        <begin position="251"/>
        <end position="270"/>
    </location>
</feature>
<feature type="transmembrane region" description="Helical" evidence="6">
    <location>
        <begin position="648"/>
        <end position="667"/>
    </location>
</feature>
<evidence type="ECO:0000259" key="7">
    <source>
        <dbReference type="Pfam" id="PF03176"/>
    </source>
</evidence>
<sequence length="784" mass="86084">MKKPILSLRVAAFSWLFLVVTLSVLAFRQGPVFDSSIMNLLPTSTQQPLVQNATDKMAARFSKRLIVLMSGDDEAAVRQGIRSLANTLSSMPDVAEITWKVENSELSRFRQELFPYRFAVLDASQKELLQADAFTQIKDNAIARLFSPLPSGENNIIADPFGLFNSLALNRSNNLKLQVSDSLLKATRTIQPTYMLMMTLAGDAFSPALQRRLLGTLESEQKRLAPSGIHLTMSGMILHAAAGAKQASREISTIGLGSLLGIIAIMLWVFRQFKPLLLMLFPVAIGCVTAAAVTQLIFGKIHLITFAFGAGLVGVSIDYALHFLCERRNTKASTILPKILPGLLLGLFSSVLAYAAQAFAPFPGLQQMATFSVIGLIASWLTVVLCLPLLTRNDVLQPLPMAVTLDKLRRRFPRIEKNPALISGLLIALVLSVITLLDSQHQNPDDIRLLQTSPPALIEQEKSVQKALGVSSSAQFLLITAPTLEQCLQTEEHLSSQLDNLKASGLLGHYQALSKELPSLTRQTENIHAVQQLYQTQLAAFFNTLKLADSQRIDAISSFEQESARFLTPALWKQLHSSASGQDFIVQSQGPAATVIRFSGTFKPEVKQRLINLADSFSGAESGSEADVYYVDQVENISTLLGHYRSQVMNWVLIAYLGVLLVLLLRYKQQVWRIVLPPLLASIFTLAILMHFEQGINLFHLMALILVLGIGLDMGIFLSETHDAAHTWLAVSLSTLTSLLAFGLLALSKTPVLHHFGTTVLIGLTCVWLLAPMMRKQNSGDVQI</sequence>
<dbReference type="EMBL" id="FTOE01000001">
    <property type="protein sequence ID" value="SIS40228.1"/>
    <property type="molecule type" value="Genomic_DNA"/>
</dbReference>
<name>A0A1N7IT01_9GAMM</name>